<keyword evidence="2" id="KW-0285">Flavoprotein</keyword>
<protein>
    <submittedName>
        <fullName evidence="6">FAD-dependent oxidoreductase</fullName>
    </submittedName>
</protein>
<evidence type="ECO:0000313" key="6">
    <source>
        <dbReference type="EMBL" id="MBU8875208.1"/>
    </source>
</evidence>
<keyword evidence="3" id="KW-0274">FAD</keyword>
<comment type="cofactor">
    <cofactor evidence="1">
        <name>FAD</name>
        <dbReference type="ChEBI" id="CHEBI:57692"/>
    </cofactor>
</comment>
<dbReference type="PANTHER" id="PTHR43400:SF10">
    <property type="entry name" value="3-OXOSTEROID 1-DEHYDROGENASE"/>
    <property type="match status" value="1"/>
</dbReference>
<dbReference type="InterPro" id="IPR003953">
    <property type="entry name" value="FAD-dep_OxRdtase_2_FAD-bd"/>
</dbReference>
<feature type="domain" description="FAD-dependent oxidoreductase 2 FAD-binding" evidence="5">
    <location>
        <begin position="5"/>
        <end position="543"/>
    </location>
</feature>
<evidence type="ECO:0000313" key="7">
    <source>
        <dbReference type="Proteomes" id="UP000727907"/>
    </source>
</evidence>
<evidence type="ECO:0000256" key="2">
    <source>
        <dbReference type="ARBA" id="ARBA00022630"/>
    </source>
</evidence>
<name>A0ABS6IPS9_9HYPH</name>
<evidence type="ECO:0000259" key="5">
    <source>
        <dbReference type="Pfam" id="PF00890"/>
    </source>
</evidence>
<dbReference type="Proteomes" id="UP000727907">
    <property type="component" value="Unassembled WGS sequence"/>
</dbReference>
<dbReference type="InterPro" id="IPR050315">
    <property type="entry name" value="FAD-oxidoreductase_2"/>
</dbReference>
<dbReference type="PANTHER" id="PTHR43400">
    <property type="entry name" value="FUMARATE REDUCTASE"/>
    <property type="match status" value="1"/>
</dbReference>
<gene>
    <name evidence="6" type="ORF">KQ910_15650</name>
</gene>
<keyword evidence="7" id="KW-1185">Reference proteome</keyword>
<proteinExistence type="predicted"/>
<evidence type="ECO:0000256" key="1">
    <source>
        <dbReference type="ARBA" id="ARBA00001974"/>
    </source>
</evidence>
<dbReference type="Pfam" id="PF00890">
    <property type="entry name" value="FAD_binding_2"/>
    <property type="match status" value="1"/>
</dbReference>
<keyword evidence="4" id="KW-0560">Oxidoreductase</keyword>
<comment type="caution">
    <text evidence="6">The sequence shown here is derived from an EMBL/GenBank/DDBJ whole genome shotgun (WGS) entry which is preliminary data.</text>
</comment>
<evidence type="ECO:0000256" key="3">
    <source>
        <dbReference type="ARBA" id="ARBA00022827"/>
    </source>
</evidence>
<dbReference type="RefSeq" id="WP_216962094.1">
    <property type="nucleotide sequence ID" value="NZ_JAHOPB010000001.1"/>
</dbReference>
<sequence length="563" mass="60377">MIETDLLVVGSGAAGFSAALTASHAGLDVLMVEKERQFGGTTAYSAGVIWIPANRHGRALGIADSKEDALTYLQHEAGNRLNLELASAFLDNCNPAVEFIENNTHVRYEAVPIWADYHPTKPGAAQGGRSLLPLPFDGRRLGKRFDQLRAPLRTMMAFGGMMLGRNDLPHVFKMTRSARSALHVAGMTVRYAVDRLNHDRGTRLTNGNGLIAALALSAEERGIELWLDSPVVELVQREGTVTGAVVQREGKRQEIHARRGVVLACGGFPADDELKSRYYGHVRDGHAHRSAPPPGNRGDGIRLGQSAGGALAEDVAYPAAWVPVSLVPQPDGKTLPFPHFYERGKPGYIAVDPAGRRFANESASYHDFVPAMVEACRDRGETSCWLLCDHRAIRRYGMGAIGPAPLPLGAHIRNGYLLSAGSWAELAAKIGVDSHVLQETIRHFNVNAGRGEDPDFGKGTDAYHRFNGDPTHTPNPCLAPLESGPFYAMKLIPGDIGTFLGLRVDGHARVLDSQGAPIRGLYAAGNDMTSVMGGTYPGAGITIGPALTFGYIAARHAAAEAAR</sequence>
<accession>A0ABS6IPS9</accession>
<reference evidence="6 7" key="1">
    <citation type="submission" date="2021-06" db="EMBL/GenBank/DDBJ databases">
        <authorList>
            <person name="Lee D.H."/>
        </authorList>
    </citation>
    <scope>NUCLEOTIDE SEQUENCE [LARGE SCALE GENOMIC DNA]</scope>
    <source>
        <strain evidence="6 7">MMS21-HV4-11</strain>
    </source>
</reference>
<evidence type="ECO:0000256" key="4">
    <source>
        <dbReference type="ARBA" id="ARBA00023002"/>
    </source>
</evidence>
<dbReference type="EMBL" id="JAHOPB010000001">
    <property type="protein sequence ID" value="MBU8875208.1"/>
    <property type="molecule type" value="Genomic_DNA"/>
</dbReference>
<organism evidence="6 7">
    <name type="scientific">Reyranella humidisoli</name>
    <dbReference type="NCBI Taxonomy" id="2849149"/>
    <lineage>
        <taxon>Bacteria</taxon>
        <taxon>Pseudomonadati</taxon>
        <taxon>Pseudomonadota</taxon>
        <taxon>Alphaproteobacteria</taxon>
        <taxon>Hyphomicrobiales</taxon>
        <taxon>Reyranellaceae</taxon>
        <taxon>Reyranella</taxon>
    </lineage>
</organism>
<dbReference type="NCBIfam" id="NF004789">
    <property type="entry name" value="PRK06134.1"/>
    <property type="match status" value="1"/>
</dbReference>